<dbReference type="EMBL" id="KV418841">
    <property type="protein sequence ID" value="KZP02196.1"/>
    <property type="molecule type" value="Genomic_DNA"/>
</dbReference>
<accession>A0A167SSE9</accession>
<dbReference type="InterPro" id="IPR041078">
    <property type="entry name" value="Plavaka"/>
</dbReference>
<protein>
    <submittedName>
        <fullName evidence="1">Uncharacterized protein</fullName>
    </submittedName>
</protein>
<dbReference type="STRING" id="436010.A0A167SSE9"/>
<evidence type="ECO:0000313" key="2">
    <source>
        <dbReference type="Proteomes" id="UP000076532"/>
    </source>
</evidence>
<feature type="non-terminal residue" evidence="1">
    <location>
        <position position="1"/>
    </location>
</feature>
<dbReference type="AlphaFoldDB" id="A0A167SSE9"/>
<gene>
    <name evidence="1" type="ORF">FIBSPDRAFT_771046</name>
</gene>
<dbReference type="Proteomes" id="UP000076532">
    <property type="component" value="Unassembled WGS sequence"/>
</dbReference>
<keyword evidence="2" id="KW-1185">Reference proteome</keyword>
<dbReference type="OrthoDB" id="3208495at2759"/>
<name>A0A167SSE9_9AGAM</name>
<organism evidence="1 2">
    <name type="scientific">Athelia psychrophila</name>
    <dbReference type="NCBI Taxonomy" id="1759441"/>
    <lineage>
        <taxon>Eukaryota</taxon>
        <taxon>Fungi</taxon>
        <taxon>Dikarya</taxon>
        <taxon>Basidiomycota</taxon>
        <taxon>Agaricomycotina</taxon>
        <taxon>Agaricomycetes</taxon>
        <taxon>Agaricomycetidae</taxon>
        <taxon>Atheliales</taxon>
        <taxon>Atheliaceae</taxon>
        <taxon>Athelia</taxon>
    </lineage>
</organism>
<reference evidence="1 2" key="1">
    <citation type="journal article" date="2016" name="Mol. Biol. Evol.">
        <title>Comparative Genomics of Early-Diverging Mushroom-Forming Fungi Provides Insights into the Origins of Lignocellulose Decay Capabilities.</title>
        <authorList>
            <person name="Nagy L.G."/>
            <person name="Riley R."/>
            <person name="Tritt A."/>
            <person name="Adam C."/>
            <person name="Daum C."/>
            <person name="Floudas D."/>
            <person name="Sun H."/>
            <person name="Yadav J.S."/>
            <person name="Pangilinan J."/>
            <person name="Larsson K.H."/>
            <person name="Matsuura K."/>
            <person name="Barry K."/>
            <person name="Labutti K."/>
            <person name="Kuo R."/>
            <person name="Ohm R.A."/>
            <person name="Bhattacharya S.S."/>
            <person name="Shirouzu T."/>
            <person name="Yoshinaga Y."/>
            <person name="Martin F.M."/>
            <person name="Grigoriev I.V."/>
            <person name="Hibbett D.S."/>
        </authorList>
    </citation>
    <scope>NUCLEOTIDE SEQUENCE [LARGE SCALE GENOMIC DNA]</scope>
    <source>
        <strain evidence="1 2">CBS 109695</strain>
    </source>
</reference>
<proteinExistence type="predicted"/>
<sequence>FHYQPYELRWQAHGTDADTAGERVYGEMYTSPAFIEAHNKLQESPGEPGCTLERVVAGMMFSSDATHLTTSGTAKLWPCYMYFGNESKYRRCKPSCKLCNHVAYFQTLPDHFKDFAAEHSGSRGPTKKLTTHCRRELYHAQWEVLLDDEFLEAYQHGIVVQCFDGIHRRFYPRIMTYSADYPEKVIISSIRDKGQCPCPRCLVSMSELEQLGTPEDMARRLELIQVDDEEHQKKVQIARNLILVKNHAIGSEAVEAQLKSTSNAFSKRLAPLGFDIYSILVVDLMHEFELGVWKSLFIHLLRILEAHSKSSGYNCINELDRR</sequence>
<dbReference type="Pfam" id="PF18759">
    <property type="entry name" value="Plavaka"/>
    <property type="match status" value="1"/>
</dbReference>
<evidence type="ECO:0000313" key="1">
    <source>
        <dbReference type="EMBL" id="KZP02196.1"/>
    </source>
</evidence>